<dbReference type="HOGENOM" id="CLU_077662_1_0_2"/>
<reference evidence="1 2" key="1">
    <citation type="submission" date="2013-07" db="EMBL/GenBank/DDBJ databases">
        <title>Genome of Archaeoglobus fulgidus.</title>
        <authorList>
            <person name="Fiebig A."/>
            <person name="Birkeland N.-K."/>
        </authorList>
    </citation>
    <scope>NUCLEOTIDE SEQUENCE [LARGE SCALE GENOMIC DNA]</scope>
    <source>
        <strain evidence="1 2">DSM 8774</strain>
    </source>
</reference>
<dbReference type="Pfam" id="PF01955">
    <property type="entry name" value="CbiZ"/>
    <property type="match status" value="1"/>
</dbReference>
<dbReference type="InterPro" id="IPR052209">
    <property type="entry name" value="CbiZ"/>
</dbReference>
<dbReference type="InterPro" id="IPR002808">
    <property type="entry name" value="AdoCbi_amidolase"/>
</dbReference>
<dbReference type="KEGG" id="afg:AFULGI_00015110"/>
<name>A0A075WL25_ARCFL</name>
<sequence>MPYENYWVDERTLVVSGDFFGVSTGLLGGWKRVRHAFNHTVSEEFHSMEPAEYLRKVARGYGLKSYFGLLTSVPIEKLSVKGCGEVTVFATAGVMNPNERVGTINIIAVFECRMSRAAMLNAIITATEAKTKALLEEGHNFTGTNTDAVVVLCTQKGGYHRYCGPASEVGQKLWRCAGEAVKDSLARW</sequence>
<protein>
    <recommendedName>
        <fullName evidence="3">Adenosylcobinamide hydrolase</fullName>
    </recommendedName>
</protein>
<evidence type="ECO:0000313" key="2">
    <source>
        <dbReference type="Proteomes" id="UP000028501"/>
    </source>
</evidence>
<proteinExistence type="predicted"/>
<dbReference type="RefSeq" id="WP_010878897.1">
    <property type="nucleotide sequence ID" value="NZ_CP006577.1"/>
</dbReference>
<dbReference type="PANTHER" id="PTHR35336">
    <property type="entry name" value="ADENOSYLCOBINAMIDE AMIDOHYDROLASE"/>
    <property type="match status" value="1"/>
</dbReference>
<accession>A0A075WL25</accession>
<evidence type="ECO:0000313" key="1">
    <source>
        <dbReference type="EMBL" id="AIG98278.1"/>
    </source>
</evidence>
<dbReference type="AlphaFoldDB" id="A0A075WL25"/>
<evidence type="ECO:0008006" key="3">
    <source>
        <dbReference type="Google" id="ProtNLM"/>
    </source>
</evidence>
<dbReference type="PANTHER" id="PTHR35336:SF5">
    <property type="entry name" value="ADENOSYLCOBINAMIDE AMIDOHYDROLASE"/>
    <property type="match status" value="1"/>
</dbReference>
<dbReference type="Proteomes" id="UP000028501">
    <property type="component" value="Chromosome"/>
</dbReference>
<dbReference type="GeneID" id="24795010"/>
<gene>
    <name evidence="1" type="ORF">AFULGI_00015110</name>
</gene>
<organism evidence="1 2">
    <name type="scientific">Archaeoglobus fulgidus DSM 8774</name>
    <dbReference type="NCBI Taxonomy" id="1344584"/>
    <lineage>
        <taxon>Archaea</taxon>
        <taxon>Methanobacteriati</taxon>
        <taxon>Methanobacteriota</taxon>
        <taxon>Archaeoglobi</taxon>
        <taxon>Archaeoglobales</taxon>
        <taxon>Archaeoglobaceae</taxon>
        <taxon>Archaeoglobus</taxon>
    </lineage>
</organism>
<dbReference type="EMBL" id="CP006577">
    <property type="protein sequence ID" value="AIG98278.1"/>
    <property type="molecule type" value="Genomic_DNA"/>
</dbReference>